<dbReference type="GO" id="GO:0009506">
    <property type="term" value="C:plasmodesma"/>
    <property type="evidence" value="ECO:0007669"/>
    <property type="project" value="TreeGrafter"/>
</dbReference>
<keyword evidence="5" id="KW-1185">Reference proteome</keyword>
<sequence>MRWTDCCCVGSCCFCIFTFISGFITLIVWSSIAYKYEPRFFIEDFYVPNLNVTDNNSTSSSAPTNHSLYFDLRLKNRNLFDPVRYSDTNISFFYRQNSSLIIPIGNYTFPKFKQGQGKTAHRKALVETYGMPWEAAYATVLNGSTVTFRVGLSTWAIYNYCTEDNCYDRAFVLVEAADVGVDGSGRKVNKHGIRLITTSRVVKYISATPPARTPHPFLLMGLPVMLSVLLFNT</sequence>
<dbReference type="EMBL" id="OX459118">
    <property type="protein sequence ID" value="CAI9088496.1"/>
    <property type="molecule type" value="Genomic_DNA"/>
</dbReference>
<comment type="subcellular location">
    <subcellularLocation>
        <location evidence="1">Membrane</location>
    </subcellularLocation>
</comment>
<proteinExistence type="predicted"/>
<keyword evidence="3" id="KW-0812">Transmembrane</keyword>
<evidence type="ECO:0000256" key="3">
    <source>
        <dbReference type="SAM" id="Phobius"/>
    </source>
</evidence>
<name>A0AAV1BYS0_OLDCO</name>
<dbReference type="InterPro" id="IPR044839">
    <property type="entry name" value="NDR1-like"/>
</dbReference>
<dbReference type="AlphaFoldDB" id="A0AAV1BYS0"/>
<accession>A0AAV1BYS0</accession>
<dbReference type="PANTHER" id="PTHR31415">
    <property type="entry name" value="OS05G0367900 PROTEIN"/>
    <property type="match status" value="1"/>
</dbReference>
<dbReference type="Proteomes" id="UP001161247">
    <property type="component" value="Chromosome 1"/>
</dbReference>
<dbReference type="PANTHER" id="PTHR31415:SF52">
    <property type="entry name" value="LATE EMBRYOGENESIS ABUNDANT (LEA) HYDROXYPROLINE-RICH GLYCOPROTEIN FAMILY-RELATED"/>
    <property type="match status" value="1"/>
</dbReference>
<keyword evidence="3" id="KW-1133">Transmembrane helix</keyword>
<dbReference type="GO" id="GO:0098542">
    <property type="term" value="P:defense response to other organism"/>
    <property type="evidence" value="ECO:0007669"/>
    <property type="project" value="InterPro"/>
</dbReference>
<dbReference type="GO" id="GO:0005886">
    <property type="term" value="C:plasma membrane"/>
    <property type="evidence" value="ECO:0007669"/>
    <property type="project" value="TreeGrafter"/>
</dbReference>
<reference evidence="4" key="1">
    <citation type="submission" date="2023-03" db="EMBL/GenBank/DDBJ databases">
        <authorList>
            <person name="Julca I."/>
        </authorList>
    </citation>
    <scope>NUCLEOTIDE SEQUENCE</scope>
</reference>
<protein>
    <submittedName>
        <fullName evidence="4">OLC1v1022832C1</fullName>
    </submittedName>
</protein>
<organism evidence="4 5">
    <name type="scientific">Oldenlandia corymbosa var. corymbosa</name>
    <dbReference type="NCBI Taxonomy" id="529605"/>
    <lineage>
        <taxon>Eukaryota</taxon>
        <taxon>Viridiplantae</taxon>
        <taxon>Streptophyta</taxon>
        <taxon>Embryophyta</taxon>
        <taxon>Tracheophyta</taxon>
        <taxon>Spermatophyta</taxon>
        <taxon>Magnoliopsida</taxon>
        <taxon>eudicotyledons</taxon>
        <taxon>Gunneridae</taxon>
        <taxon>Pentapetalae</taxon>
        <taxon>asterids</taxon>
        <taxon>lamiids</taxon>
        <taxon>Gentianales</taxon>
        <taxon>Rubiaceae</taxon>
        <taxon>Rubioideae</taxon>
        <taxon>Spermacoceae</taxon>
        <taxon>Hedyotis-Oldenlandia complex</taxon>
        <taxon>Oldenlandia</taxon>
    </lineage>
</organism>
<evidence type="ECO:0000313" key="4">
    <source>
        <dbReference type="EMBL" id="CAI9088496.1"/>
    </source>
</evidence>
<feature type="transmembrane region" description="Helical" evidence="3">
    <location>
        <begin position="7"/>
        <end position="29"/>
    </location>
</feature>
<evidence type="ECO:0000256" key="1">
    <source>
        <dbReference type="ARBA" id="ARBA00004370"/>
    </source>
</evidence>
<gene>
    <name evidence="4" type="ORF">OLC1_LOCUS1068</name>
</gene>
<evidence type="ECO:0000313" key="5">
    <source>
        <dbReference type="Proteomes" id="UP001161247"/>
    </source>
</evidence>
<keyword evidence="2 3" id="KW-0472">Membrane</keyword>
<evidence type="ECO:0000256" key="2">
    <source>
        <dbReference type="ARBA" id="ARBA00023136"/>
    </source>
</evidence>